<dbReference type="EMBL" id="AAMO01000011">
    <property type="protein sequence ID" value="EAQ01641.1"/>
    <property type="molecule type" value="Genomic_DNA"/>
</dbReference>
<dbReference type="HOGENOM" id="CLU_146729_1_0_5"/>
<sequence length="77" mass="7996">MTRNTLILCAALALIALPGLAGAACTVEYKAKQDDPLRLTVGTLEVASCDRAAAEAEARAVLAQRGWTLLKVLSVTG</sequence>
<dbReference type="RefSeq" id="WP_009807091.1">
    <property type="nucleotide sequence ID" value="NZ_CH724131.1"/>
</dbReference>
<evidence type="ECO:0000313" key="3">
    <source>
        <dbReference type="Proteomes" id="UP000004318"/>
    </source>
</evidence>
<comment type="caution">
    <text evidence="2">The sequence shown here is derived from an EMBL/GenBank/DDBJ whole genome shotgun (WGS) entry which is preliminary data.</text>
</comment>
<dbReference type="STRING" id="252305.OB2597_14396"/>
<dbReference type="PROSITE" id="PS51257">
    <property type="entry name" value="PROKAR_LIPOPROTEIN"/>
    <property type="match status" value="1"/>
</dbReference>
<dbReference type="Proteomes" id="UP000004318">
    <property type="component" value="Unassembled WGS sequence"/>
</dbReference>
<name>A3U241_PSEBH</name>
<feature type="chain" id="PRO_5002659685" evidence="1">
    <location>
        <begin position="24"/>
        <end position="77"/>
    </location>
</feature>
<accession>A3U241</accession>
<evidence type="ECO:0000256" key="1">
    <source>
        <dbReference type="SAM" id="SignalP"/>
    </source>
</evidence>
<protein>
    <submittedName>
        <fullName evidence="2">Uncharacterized protein</fullName>
    </submittedName>
</protein>
<dbReference type="AlphaFoldDB" id="A3U241"/>
<keyword evidence="3" id="KW-1185">Reference proteome</keyword>
<evidence type="ECO:0000313" key="2">
    <source>
        <dbReference type="EMBL" id="EAQ01641.1"/>
    </source>
</evidence>
<reference evidence="2 3" key="1">
    <citation type="journal article" date="2010" name="J. Bacteriol.">
        <title>Genome sequences of Oceanicola granulosus HTCC2516(T) and Oceanicola batsensis HTCC2597(TDelta).</title>
        <authorList>
            <person name="Thrash J.C."/>
            <person name="Cho J.C."/>
            <person name="Vergin K.L."/>
            <person name="Giovannoni S.J."/>
        </authorList>
    </citation>
    <scope>NUCLEOTIDE SEQUENCE [LARGE SCALE GENOMIC DNA]</scope>
    <source>
        <strain evidence="3">ATCC BAA-863 / DSM 15984 / KCTC 12145 / HTCC2597</strain>
    </source>
</reference>
<organism evidence="2 3">
    <name type="scientific">Pseudooceanicola batsensis (strain ATCC BAA-863 / DSM 15984 / KCTC 12145 / HTCC2597)</name>
    <name type="common">Oceanicola batsensis</name>
    <dbReference type="NCBI Taxonomy" id="252305"/>
    <lineage>
        <taxon>Bacteria</taxon>
        <taxon>Pseudomonadati</taxon>
        <taxon>Pseudomonadota</taxon>
        <taxon>Alphaproteobacteria</taxon>
        <taxon>Rhodobacterales</taxon>
        <taxon>Paracoccaceae</taxon>
        <taxon>Pseudooceanicola</taxon>
    </lineage>
</organism>
<dbReference type="eggNOG" id="ENOG5033003">
    <property type="taxonomic scope" value="Bacteria"/>
</dbReference>
<proteinExistence type="predicted"/>
<gene>
    <name evidence="2" type="ORF">OB2597_14396</name>
</gene>
<keyword evidence="1" id="KW-0732">Signal</keyword>
<feature type="signal peptide" evidence="1">
    <location>
        <begin position="1"/>
        <end position="23"/>
    </location>
</feature>